<organism evidence="12 13">
    <name type="scientific">Dinghuibacter silviterrae</name>
    <dbReference type="NCBI Taxonomy" id="1539049"/>
    <lineage>
        <taxon>Bacteria</taxon>
        <taxon>Pseudomonadati</taxon>
        <taxon>Bacteroidota</taxon>
        <taxon>Chitinophagia</taxon>
        <taxon>Chitinophagales</taxon>
        <taxon>Chitinophagaceae</taxon>
        <taxon>Dinghuibacter</taxon>
    </lineage>
</organism>
<gene>
    <name evidence="12" type="ORF">EDB95_3653</name>
</gene>
<dbReference type="SUPFAM" id="SSF56935">
    <property type="entry name" value="Porins"/>
    <property type="match status" value="1"/>
</dbReference>
<keyword evidence="4 8" id="KW-0812">Transmembrane</keyword>
<evidence type="ECO:0000256" key="9">
    <source>
        <dbReference type="RuleBase" id="RU003357"/>
    </source>
</evidence>
<dbReference type="InterPro" id="IPR037066">
    <property type="entry name" value="Plug_dom_sf"/>
</dbReference>
<evidence type="ECO:0000259" key="11">
    <source>
        <dbReference type="Pfam" id="PF07715"/>
    </source>
</evidence>
<name>A0A4R8DE96_9BACT</name>
<comment type="similarity">
    <text evidence="8 9">Belongs to the TonB-dependent receptor family.</text>
</comment>
<reference evidence="12 13" key="1">
    <citation type="submission" date="2019-03" db="EMBL/GenBank/DDBJ databases">
        <title>Genomic Encyclopedia of Type Strains, Phase IV (KMG-IV): sequencing the most valuable type-strain genomes for metagenomic binning, comparative biology and taxonomic classification.</title>
        <authorList>
            <person name="Goeker M."/>
        </authorList>
    </citation>
    <scope>NUCLEOTIDE SEQUENCE [LARGE SCALE GENOMIC DNA]</scope>
    <source>
        <strain evidence="12 13">DSM 100059</strain>
    </source>
</reference>
<dbReference type="GO" id="GO:0009279">
    <property type="term" value="C:cell outer membrane"/>
    <property type="evidence" value="ECO:0007669"/>
    <property type="project" value="UniProtKB-SubCell"/>
</dbReference>
<keyword evidence="13" id="KW-1185">Reference proteome</keyword>
<evidence type="ECO:0000313" key="13">
    <source>
        <dbReference type="Proteomes" id="UP000294498"/>
    </source>
</evidence>
<evidence type="ECO:0000256" key="3">
    <source>
        <dbReference type="ARBA" id="ARBA00022452"/>
    </source>
</evidence>
<dbReference type="OrthoDB" id="9768177at2"/>
<proteinExistence type="inferred from homology"/>
<dbReference type="InterPro" id="IPR023996">
    <property type="entry name" value="TonB-dep_OMP_SusC/RagA"/>
</dbReference>
<dbReference type="InterPro" id="IPR012910">
    <property type="entry name" value="Plug_dom"/>
</dbReference>
<evidence type="ECO:0000256" key="8">
    <source>
        <dbReference type="PROSITE-ProRule" id="PRU01360"/>
    </source>
</evidence>
<dbReference type="InterPro" id="IPR008969">
    <property type="entry name" value="CarboxyPept-like_regulatory"/>
</dbReference>
<dbReference type="RefSeq" id="WP_133995565.1">
    <property type="nucleotide sequence ID" value="NZ_SODV01000002.1"/>
</dbReference>
<protein>
    <submittedName>
        <fullName evidence="12">TonB-linked SusC/RagA family outer membrane protein</fullName>
    </submittedName>
</protein>
<evidence type="ECO:0000256" key="6">
    <source>
        <dbReference type="ARBA" id="ARBA00023136"/>
    </source>
</evidence>
<dbReference type="Pfam" id="PF13715">
    <property type="entry name" value="CarbopepD_reg_2"/>
    <property type="match status" value="1"/>
</dbReference>
<dbReference type="PROSITE" id="PS52016">
    <property type="entry name" value="TONB_DEPENDENT_REC_3"/>
    <property type="match status" value="1"/>
</dbReference>
<keyword evidence="5 9" id="KW-0798">TonB box</keyword>
<evidence type="ECO:0000259" key="10">
    <source>
        <dbReference type="Pfam" id="PF00593"/>
    </source>
</evidence>
<feature type="domain" description="TonB-dependent receptor-like beta-barrel" evidence="10">
    <location>
        <begin position="428"/>
        <end position="789"/>
    </location>
</feature>
<dbReference type="Gene3D" id="2.60.40.1120">
    <property type="entry name" value="Carboxypeptidase-like, regulatory domain"/>
    <property type="match status" value="1"/>
</dbReference>
<dbReference type="EMBL" id="SODV01000002">
    <property type="protein sequence ID" value="TDW95839.1"/>
    <property type="molecule type" value="Genomic_DNA"/>
</dbReference>
<keyword evidence="7 8" id="KW-0998">Cell outer membrane</keyword>
<dbReference type="NCBIfam" id="TIGR04056">
    <property type="entry name" value="OMP_RagA_SusC"/>
    <property type="match status" value="1"/>
</dbReference>
<feature type="domain" description="TonB-dependent receptor plug" evidence="11">
    <location>
        <begin position="123"/>
        <end position="229"/>
    </location>
</feature>
<dbReference type="AlphaFoldDB" id="A0A4R8DE96"/>
<dbReference type="Gene3D" id="2.170.130.10">
    <property type="entry name" value="TonB-dependent receptor, plug domain"/>
    <property type="match status" value="1"/>
</dbReference>
<keyword evidence="3 8" id="KW-1134">Transmembrane beta strand</keyword>
<comment type="caution">
    <text evidence="12">The sequence shown here is derived from an EMBL/GenBank/DDBJ whole genome shotgun (WGS) entry which is preliminary data.</text>
</comment>
<sequence length="1027" mass="112854">MKNVRLRPNPESKKIWRLLLLLISLYNGALHAQSRPLTGRVIDDGGKPLSGVSVVIRGEKIGTTTDDNGNYHLQVQGNPKLIFSFVGYGSKEVSAGEAGTVVLAVAHSAVDSLVVVGYGTARKVDVTGSVASVKSGEILDKPITNVLEGLQGRVAGVDIALNSGAPGGLASVIIRGIGSINSSTDPLYVVDGVAMENIQFLNPYDIQDVEVLKDASATSIYGARGSNGVILVTTKRGASQRGTVVSYDMSVSYGHLEHEMKVLNSTQWLKVLAGGMANNSIWGAPPRSLDLSDTRLFNSDGTPKYSTDWQKATTRNAISNNHQVSIQTRGENSSTGIFMNYSYNQGIMLNSDLRRYNLRFTHDAKLASWVDFGMNVLVNYSKENEVDPTTGANTPTRTMIEMPPIFPVKFPDGSWANNQVSSTFSFLDAAENPAKVLLQQTRLNTRTQIFGNAFLNFHLTKDLDFKTQFGTDLQNNQADYYSPSDLLNISANQKGVASINSEQYAYWQQENYLTYKKRFGEHHINVLLGASWQERIDEQLNGSTQYFSDDFYRQYNLAAGAQPNPPASSYDRWSINSYFARVGYNFADKYLLTLTEREDGSSRFGANNKYGSFPSIGAGWVASKENFLSGVSAINLLKIRGSYGVTGNTEIGSYQSLATISSGTTLLDGNRVASSSINGLPNPDLKWEKTAQTDVGLELQLFHSRLSFEGDYYYKKTTNLLLNKPVPNSTGFSGVLSNIGSMQNAGVDLMVSARIVDGRDFSWTTAFTANYNKNKVLKLGSNNEDIFPGPYWGPVSDGFTILRVGQAAGSFYGYQRMGTYSTADVAAGLAQDPNFPYKAGEEKESAQKSILGHGSPDWNGSFVNTFRYKNFDLMVDLQFSEGAKIAQAFLFSSEDRTGYSNSLVTVLNAWTPQNQNTPIQQLRFAPDAGQSAAFDSHWVADGSFIRGRNIVFGYNLTQNELSPLHVRRLRFYVSAQNLFLIMSKQYKGYDPQSVSWNTPGAPPFGQNIEFYQYPKARTFTFGLNMGL</sequence>
<dbReference type="InterPro" id="IPR039426">
    <property type="entry name" value="TonB-dep_rcpt-like"/>
</dbReference>
<dbReference type="Gene3D" id="2.40.170.20">
    <property type="entry name" value="TonB-dependent receptor, beta-barrel domain"/>
    <property type="match status" value="1"/>
</dbReference>
<dbReference type="InterPro" id="IPR023997">
    <property type="entry name" value="TonB-dep_OMP_SusC/RagA_CS"/>
</dbReference>
<evidence type="ECO:0000256" key="5">
    <source>
        <dbReference type="ARBA" id="ARBA00023077"/>
    </source>
</evidence>
<keyword evidence="2 8" id="KW-0813">Transport</keyword>
<keyword evidence="6 8" id="KW-0472">Membrane</keyword>
<evidence type="ECO:0000256" key="2">
    <source>
        <dbReference type="ARBA" id="ARBA00022448"/>
    </source>
</evidence>
<evidence type="ECO:0000256" key="7">
    <source>
        <dbReference type="ARBA" id="ARBA00023237"/>
    </source>
</evidence>
<dbReference type="Pfam" id="PF07715">
    <property type="entry name" value="Plug"/>
    <property type="match status" value="1"/>
</dbReference>
<evidence type="ECO:0000256" key="4">
    <source>
        <dbReference type="ARBA" id="ARBA00022692"/>
    </source>
</evidence>
<evidence type="ECO:0000256" key="1">
    <source>
        <dbReference type="ARBA" id="ARBA00004571"/>
    </source>
</evidence>
<dbReference type="Pfam" id="PF00593">
    <property type="entry name" value="TonB_dep_Rec_b-barrel"/>
    <property type="match status" value="1"/>
</dbReference>
<dbReference type="Proteomes" id="UP000294498">
    <property type="component" value="Unassembled WGS sequence"/>
</dbReference>
<evidence type="ECO:0000313" key="12">
    <source>
        <dbReference type="EMBL" id="TDW95839.1"/>
    </source>
</evidence>
<dbReference type="NCBIfam" id="TIGR04057">
    <property type="entry name" value="SusC_RagA_signa"/>
    <property type="match status" value="1"/>
</dbReference>
<accession>A0A4R8DE96</accession>
<comment type="subcellular location">
    <subcellularLocation>
        <location evidence="1 8">Cell outer membrane</location>
        <topology evidence="1 8">Multi-pass membrane protein</topology>
    </subcellularLocation>
</comment>
<dbReference type="InterPro" id="IPR000531">
    <property type="entry name" value="Beta-barrel_TonB"/>
</dbReference>
<dbReference type="SUPFAM" id="SSF49464">
    <property type="entry name" value="Carboxypeptidase regulatory domain-like"/>
    <property type="match status" value="1"/>
</dbReference>
<dbReference type="InterPro" id="IPR036942">
    <property type="entry name" value="Beta-barrel_TonB_sf"/>
</dbReference>